<evidence type="ECO:0000313" key="1">
    <source>
        <dbReference type="EMBL" id="MDF0592992.1"/>
    </source>
</evidence>
<sequence length="63" mass="7300">MVEKVYMEFRKMENGRKVGMEYMGRHFDYGDRVEPSDLGISVNVAEDMAAKSEGSIKIIRKNR</sequence>
<gene>
    <name evidence="1" type="ORF">P0O24_05280</name>
</gene>
<name>A0ABT5XEN3_9EURY</name>
<comment type="caution">
    <text evidence="1">The sequence shown here is derived from an EMBL/GenBank/DDBJ whole genome shotgun (WGS) entry which is preliminary data.</text>
</comment>
<organism evidence="1 2">
    <name type="scientific">Candidatus Methanocrinis alkalitolerans</name>
    <dbReference type="NCBI Taxonomy" id="3033395"/>
    <lineage>
        <taxon>Archaea</taxon>
        <taxon>Methanobacteriati</taxon>
        <taxon>Methanobacteriota</taxon>
        <taxon>Stenosarchaea group</taxon>
        <taxon>Methanomicrobia</taxon>
        <taxon>Methanotrichales</taxon>
        <taxon>Methanotrichaceae</taxon>
        <taxon>Methanocrinis</taxon>
    </lineage>
</organism>
<evidence type="ECO:0000313" key="2">
    <source>
        <dbReference type="Proteomes" id="UP001215956"/>
    </source>
</evidence>
<accession>A0ABT5XEN3</accession>
<protein>
    <submittedName>
        <fullName evidence="1">Uncharacterized protein</fullName>
    </submittedName>
</protein>
<dbReference type="Proteomes" id="UP001215956">
    <property type="component" value="Unassembled WGS sequence"/>
</dbReference>
<dbReference type="EMBL" id="JARFPL010000012">
    <property type="protein sequence ID" value="MDF0592992.1"/>
    <property type="molecule type" value="Genomic_DNA"/>
</dbReference>
<dbReference type="RefSeq" id="WP_316968697.1">
    <property type="nucleotide sequence ID" value="NZ_JARFPL010000012.1"/>
</dbReference>
<proteinExistence type="predicted"/>
<keyword evidence="2" id="KW-1185">Reference proteome</keyword>
<reference evidence="1 2" key="1">
    <citation type="submission" date="2023-03" db="EMBL/GenBank/DDBJ databases">
        <title>Whole genome sequencing of Methanotrichaceae archaeon M04Ac.</title>
        <authorList>
            <person name="Khomyakova M.A."/>
            <person name="Merkel A.Y."/>
            <person name="Slobodkin A.I."/>
        </authorList>
    </citation>
    <scope>NUCLEOTIDE SEQUENCE [LARGE SCALE GENOMIC DNA]</scope>
    <source>
        <strain evidence="1 2">M04Ac</strain>
    </source>
</reference>